<feature type="compositionally biased region" description="Basic and acidic residues" evidence="3">
    <location>
        <begin position="539"/>
        <end position="569"/>
    </location>
</feature>
<evidence type="ECO:0000313" key="7">
    <source>
        <dbReference type="Proteomes" id="UP000036987"/>
    </source>
</evidence>
<evidence type="ECO:0000256" key="2">
    <source>
        <dbReference type="PROSITE-ProRule" id="PRU00176"/>
    </source>
</evidence>
<dbReference type="EMBL" id="LFYR01000794">
    <property type="protein sequence ID" value="KMZ69042.1"/>
    <property type="molecule type" value="Genomic_DNA"/>
</dbReference>
<feature type="compositionally biased region" description="Polar residues" evidence="3">
    <location>
        <begin position="1"/>
        <end position="30"/>
    </location>
</feature>
<dbReference type="Gene3D" id="1.20.1390.10">
    <property type="entry name" value="PWI domain"/>
    <property type="match status" value="1"/>
</dbReference>
<dbReference type="OrthoDB" id="6275295at2759"/>
<dbReference type="AlphaFoldDB" id="A0A0K9PLD3"/>
<dbReference type="InterPro" id="IPR012677">
    <property type="entry name" value="Nucleotide-bd_a/b_plait_sf"/>
</dbReference>
<accession>A0A0K9PLD3</accession>
<dbReference type="InterPro" id="IPR002483">
    <property type="entry name" value="PWI_dom"/>
</dbReference>
<feature type="domain" description="PWI" evidence="5">
    <location>
        <begin position="829"/>
        <end position="926"/>
    </location>
</feature>
<sequence length="926" mass="105074">MAVVAPSSSETLDPKPDQSSIEQTQILNQDTSNSTPSSIPPPTSSSLPLVTAAPDNTVPTSNPAIMVPPPPPAPPSFTPSFRPIVSAPQFSPVVNPNIQNPSFQVQNPNLQPPGVSIGGISGAGMVSVTAPPGMQSVGYFSATGQVPGVQPRPYWQAPPNGYMGIQPSAPHGQGFMHPPGIHRYPGPYSQMVRPGFVPRPSVPVGVILPLSRPLIPGSGAPAIPQVIRPGVPIVAPTEKPQTTVYVGKIASTVENDYLLSILRLCGPVKSWKRAQDPSDGTPRGFGFCEFQSAEGVLRALRLLTKFNIDGQELVLNVNQATRQYLERYVEKKRESVSHKETEGDVSNGVSGASGIEKQGSVEVNESSKIDTDSTVDKEKEDNTQEFGIITDEDRDFDRDALEKLKIMIEERLKAKPLPLPPPLPTTADSAQKSNNELPSRSREKDSDVDILRNGVDRTEDDISSEFTPNIEHDKSDRSRKRERSREIDRERDMKREKERELERQEREKERERVRRERERDLKIRDAERRYKDRVKEWEAREREKDYQRQYEREREKERENKRRREIIESRRHRSSVFAENRRKMYREKEEDNDDRMMEEIEISEAKKRASDEQKKKDELQAISEAVNDGNDLNGTAEDMFNIDEEDNAKTLNKISDSLAGDESIMESISISEAKHGNNISSRKLGFGLIGSGKRTSVPSVFHEEDDEDMDKDKKMRPLVPIDYSTEELQAVHANMSGTSSNLVAAAEFAKRLSGSNKKEEKTESERDRSRRNNERQRDRGDNESKHSRNESRDRLHDKSHDRDDKPRTSENKKLLDAKQLIDMIPKTKEELFSYEINWLVYDKHNLHERMRPWISKKITEFLGEEEVTFVDYIVSSTKDHVKAPEMLQLLQPILDEEAEMFVLKMWRMLIFEIKKVETGLSMKSKA</sequence>
<keyword evidence="1" id="KW-0507">mRNA processing</keyword>
<gene>
    <name evidence="6" type="ORF">ZOSMA_223G00390</name>
</gene>
<dbReference type="PANTHER" id="PTHR47334">
    <property type="entry name" value="SPLICING FACTOR PWI DOMAIN-CONTAINING PROTEIN / RNA RECOGNITION MOTIF (RRM)-CONTAINING PROTEIN"/>
    <property type="match status" value="1"/>
</dbReference>
<evidence type="ECO:0000259" key="5">
    <source>
        <dbReference type="PROSITE" id="PS51025"/>
    </source>
</evidence>
<feature type="compositionally biased region" description="Basic and acidic residues" evidence="3">
    <location>
        <begin position="439"/>
        <end position="457"/>
    </location>
</feature>
<feature type="region of interest" description="Disordered" evidence="3">
    <location>
        <begin position="753"/>
        <end position="811"/>
    </location>
</feature>
<dbReference type="SMART" id="SM00360">
    <property type="entry name" value="RRM"/>
    <property type="match status" value="1"/>
</dbReference>
<feature type="domain" description="RRM" evidence="4">
    <location>
        <begin position="242"/>
        <end position="322"/>
    </location>
</feature>
<dbReference type="Pfam" id="PF00076">
    <property type="entry name" value="RRM_1"/>
    <property type="match status" value="1"/>
</dbReference>
<comment type="caution">
    <text evidence="6">The sequence shown here is derived from an EMBL/GenBank/DDBJ whole genome shotgun (WGS) entry which is preliminary data.</text>
</comment>
<evidence type="ECO:0008006" key="8">
    <source>
        <dbReference type="Google" id="ProtNLM"/>
    </source>
</evidence>
<dbReference type="SUPFAM" id="SSF101233">
    <property type="entry name" value="PWI domain"/>
    <property type="match status" value="1"/>
</dbReference>
<dbReference type="Gene3D" id="3.30.70.330">
    <property type="match status" value="1"/>
</dbReference>
<feature type="compositionally biased region" description="Basic and acidic residues" evidence="3">
    <location>
        <begin position="756"/>
        <end position="811"/>
    </location>
</feature>
<dbReference type="InterPro" id="IPR000504">
    <property type="entry name" value="RRM_dom"/>
</dbReference>
<organism evidence="6 7">
    <name type="scientific">Zostera marina</name>
    <name type="common">Eelgrass</name>
    <dbReference type="NCBI Taxonomy" id="29655"/>
    <lineage>
        <taxon>Eukaryota</taxon>
        <taxon>Viridiplantae</taxon>
        <taxon>Streptophyta</taxon>
        <taxon>Embryophyta</taxon>
        <taxon>Tracheophyta</taxon>
        <taxon>Spermatophyta</taxon>
        <taxon>Magnoliopsida</taxon>
        <taxon>Liliopsida</taxon>
        <taxon>Zosteraceae</taxon>
        <taxon>Zostera</taxon>
    </lineage>
</organism>
<evidence type="ECO:0000259" key="4">
    <source>
        <dbReference type="PROSITE" id="PS50102"/>
    </source>
</evidence>
<dbReference type="Pfam" id="PF01480">
    <property type="entry name" value="PWI"/>
    <property type="match status" value="1"/>
</dbReference>
<dbReference type="PROSITE" id="PS50102">
    <property type="entry name" value="RRM"/>
    <property type="match status" value="1"/>
</dbReference>
<feature type="region of interest" description="Disordered" evidence="3">
    <location>
        <begin position="415"/>
        <end position="518"/>
    </location>
</feature>
<dbReference type="GO" id="GO:0006397">
    <property type="term" value="P:mRNA processing"/>
    <property type="evidence" value="ECO:0007669"/>
    <property type="project" value="UniProtKB-KW"/>
</dbReference>
<feature type="compositionally biased region" description="Basic and acidic residues" evidence="3">
    <location>
        <begin position="483"/>
        <end position="518"/>
    </location>
</feature>
<dbReference type="GO" id="GO:0003723">
    <property type="term" value="F:RNA binding"/>
    <property type="evidence" value="ECO:0007669"/>
    <property type="project" value="UniProtKB-UniRule"/>
</dbReference>
<dbReference type="InterPro" id="IPR034268">
    <property type="entry name" value="RBM25_RRM"/>
</dbReference>
<dbReference type="GO" id="GO:0048024">
    <property type="term" value="P:regulation of mRNA splicing, via spliceosome"/>
    <property type="evidence" value="ECO:0000318"/>
    <property type="project" value="GO_Central"/>
</dbReference>
<dbReference type="SUPFAM" id="SSF54928">
    <property type="entry name" value="RNA-binding domain, RBD"/>
    <property type="match status" value="1"/>
</dbReference>
<dbReference type="STRING" id="29655.A0A0K9PLD3"/>
<proteinExistence type="predicted"/>
<evidence type="ECO:0000313" key="6">
    <source>
        <dbReference type="EMBL" id="KMZ69042.1"/>
    </source>
</evidence>
<reference evidence="7" key="1">
    <citation type="journal article" date="2016" name="Nature">
        <title>The genome of the seagrass Zostera marina reveals angiosperm adaptation to the sea.</title>
        <authorList>
            <person name="Olsen J.L."/>
            <person name="Rouze P."/>
            <person name="Verhelst B."/>
            <person name="Lin Y.-C."/>
            <person name="Bayer T."/>
            <person name="Collen J."/>
            <person name="Dattolo E."/>
            <person name="De Paoli E."/>
            <person name="Dittami S."/>
            <person name="Maumus F."/>
            <person name="Michel G."/>
            <person name="Kersting A."/>
            <person name="Lauritano C."/>
            <person name="Lohaus R."/>
            <person name="Toepel M."/>
            <person name="Tonon T."/>
            <person name="Vanneste K."/>
            <person name="Amirebrahimi M."/>
            <person name="Brakel J."/>
            <person name="Bostroem C."/>
            <person name="Chovatia M."/>
            <person name="Grimwood J."/>
            <person name="Jenkins J.W."/>
            <person name="Jueterbock A."/>
            <person name="Mraz A."/>
            <person name="Stam W.T."/>
            <person name="Tice H."/>
            <person name="Bornberg-Bauer E."/>
            <person name="Green P.J."/>
            <person name="Pearson G.A."/>
            <person name="Procaccini G."/>
            <person name="Duarte C.M."/>
            <person name="Schmutz J."/>
            <person name="Reusch T.B.H."/>
            <person name="Van de Peer Y."/>
        </authorList>
    </citation>
    <scope>NUCLEOTIDE SEQUENCE [LARGE SCALE GENOMIC DNA]</scope>
    <source>
        <strain evidence="7">cv. Finnish</strain>
    </source>
</reference>
<keyword evidence="2" id="KW-0694">RNA-binding</keyword>
<feature type="region of interest" description="Disordered" evidence="3">
    <location>
        <begin position="1"/>
        <end position="60"/>
    </location>
</feature>
<dbReference type="SMART" id="SM00311">
    <property type="entry name" value="PWI"/>
    <property type="match status" value="1"/>
</dbReference>
<evidence type="ECO:0000256" key="1">
    <source>
        <dbReference type="ARBA" id="ARBA00022664"/>
    </source>
</evidence>
<dbReference type="PANTHER" id="PTHR47334:SF2">
    <property type="entry name" value="RNA-BINDING MOTIF PROTEIN 25"/>
    <property type="match status" value="1"/>
</dbReference>
<protein>
    <recommendedName>
        <fullName evidence="8">RNA-binding protein 25</fullName>
    </recommendedName>
</protein>
<dbReference type="FunFam" id="1.20.1390.10:FF:000008">
    <property type="entry name" value="RNA Binding Motif protein homolog"/>
    <property type="match status" value="1"/>
</dbReference>
<dbReference type="InterPro" id="IPR036483">
    <property type="entry name" value="PWI_dom_sf"/>
</dbReference>
<feature type="compositionally biased region" description="Polar residues" evidence="3">
    <location>
        <begin position="426"/>
        <end position="438"/>
    </location>
</feature>
<dbReference type="InterPro" id="IPR035979">
    <property type="entry name" value="RBD_domain_sf"/>
</dbReference>
<dbReference type="OMA" id="DGCVNKK"/>
<feature type="compositionally biased region" description="Basic and acidic residues" evidence="3">
    <location>
        <begin position="332"/>
        <end position="342"/>
    </location>
</feature>
<dbReference type="CDD" id="cd12446">
    <property type="entry name" value="RRM_RBM25"/>
    <property type="match status" value="1"/>
</dbReference>
<feature type="region of interest" description="Disordered" evidence="3">
    <location>
        <begin position="332"/>
        <end position="384"/>
    </location>
</feature>
<keyword evidence="7" id="KW-1185">Reference proteome</keyword>
<dbReference type="PROSITE" id="PS51025">
    <property type="entry name" value="PWI"/>
    <property type="match status" value="1"/>
</dbReference>
<feature type="compositionally biased region" description="Basic and acidic residues" evidence="3">
    <location>
        <begin position="365"/>
        <end position="382"/>
    </location>
</feature>
<dbReference type="Proteomes" id="UP000036987">
    <property type="component" value="Unassembled WGS sequence"/>
</dbReference>
<feature type="region of interest" description="Disordered" evidence="3">
    <location>
        <begin position="539"/>
        <end position="577"/>
    </location>
</feature>
<name>A0A0K9PLD3_ZOSMR</name>
<evidence type="ECO:0000256" key="3">
    <source>
        <dbReference type="SAM" id="MobiDB-lite"/>
    </source>
</evidence>
<dbReference type="GO" id="GO:0005634">
    <property type="term" value="C:nucleus"/>
    <property type="evidence" value="ECO:0000318"/>
    <property type="project" value="GO_Central"/>
</dbReference>
<dbReference type="InterPro" id="IPR053294">
    <property type="entry name" value="RBM_PWI_domain"/>
</dbReference>